<sequence length="80" mass="8856">MKPYCLQPGSAGDFHSVYEGNPAWPACPMGHLRPAFDIERDYGHGPWIVFDTLGRPFSGDSPETALDAFTTRPMTRVTLT</sequence>
<dbReference type="EMBL" id="CP151919">
    <property type="protein sequence ID" value="XAD55093.1"/>
    <property type="molecule type" value="Genomic_DNA"/>
</dbReference>
<keyword evidence="2" id="KW-1185">Reference proteome</keyword>
<evidence type="ECO:0000313" key="2">
    <source>
        <dbReference type="Proteomes" id="UP001453229"/>
    </source>
</evidence>
<dbReference type="Proteomes" id="UP001453229">
    <property type="component" value="Chromosome"/>
</dbReference>
<organism evidence="1 2">
    <name type="scientific">Salinicola lusitanus</name>
    <dbReference type="NCBI Taxonomy" id="1949085"/>
    <lineage>
        <taxon>Bacteria</taxon>
        <taxon>Pseudomonadati</taxon>
        <taxon>Pseudomonadota</taxon>
        <taxon>Gammaproteobacteria</taxon>
        <taxon>Oceanospirillales</taxon>
        <taxon>Halomonadaceae</taxon>
        <taxon>Salinicola</taxon>
    </lineage>
</organism>
<name>A0ABZ3CVH3_9GAMM</name>
<protein>
    <submittedName>
        <fullName evidence="1">Uncharacterized protein</fullName>
    </submittedName>
</protein>
<gene>
    <name evidence="1" type="ORF">AAGT95_03695</name>
</gene>
<reference evidence="1 2" key="1">
    <citation type="submission" date="2024-04" db="EMBL/GenBank/DDBJ databases">
        <title>Salinicola lusitanus LLJ914,a marine bacterium isolated from the Okinawa Trough.</title>
        <authorList>
            <person name="Li J."/>
        </authorList>
    </citation>
    <scope>NUCLEOTIDE SEQUENCE [LARGE SCALE GENOMIC DNA]</scope>
    <source>
        <strain evidence="1 2">LLJ914</strain>
    </source>
</reference>
<accession>A0ABZ3CVH3</accession>
<dbReference type="RefSeq" id="WP_342595598.1">
    <property type="nucleotide sequence ID" value="NZ_CP151919.1"/>
</dbReference>
<proteinExistence type="predicted"/>
<evidence type="ECO:0000313" key="1">
    <source>
        <dbReference type="EMBL" id="XAD55093.1"/>
    </source>
</evidence>